<evidence type="ECO:0000313" key="2">
    <source>
        <dbReference type="EMBL" id="CAH2060833.1"/>
    </source>
</evidence>
<proteinExistence type="predicted"/>
<feature type="region of interest" description="Disordered" evidence="1">
    <location>
        <begin position="50"/>
        <end position="94"/>
    </location>
</feature>
<gene>
    <name evidence="2" type="ORF">TAV2_LOCUS13720</name>
</gene>
<feature type="compositionally biased region" description="Basic and acidic residues" evidence="1">
    <location>
        <begin position="83"/>
        <end position="94"/>
    </location>
</feature>
<name>A0AAU9SEL2_THLAR</name>
<dbReference type="Proteomes" id="UP000836841">
    <property type="component" value="Chromosome 4"/>
</dbReference>
<protein>
    <submittedName>
        <fullName evidence="2">Uncharacterized protein</fullName>
    </submittedName>
</protein>
<dbReference type="EMBL" id="OU466860">
    <property type="protein sequence ID" value="CAH2060833.1"/>
    <property type="molecule type" value="Genomic_DNA"/>
</dbReference>
<feature type="compositionally biased region" description="Gly residues" evidence="1">
    <location>
        <begin position="70"/>
        <end position="82"/>
    </location>
</feature>
<sequence length="132" mass="14846">MNLVTHLAYDLEIFSCSCLVDLGFIFFSDEITFGKRDKDIGLHARVRAHKSKVSRPYKQDLREARSDAPHGGGRNGGAGRGRSGYDFRRGDGPMRKGEETFQSLLMRGVMVNVVKMVKMNVLEEHMSIVVEL</sequence>
<feature type="compositionally biased region" description="Basic and acidic residues" evidence="1">
    <location>
        <begin position="57"/>
        <end position="68"/>
    </location>
</feature>
<reference evidence="2 3" key="1">
    <citation type="submission" date="2022-03" db="EMBL/GenBank/DDBJ databases">
        <authorList>
            <person name="Nunn A."/>
            <person name="Chopra R."/>
            <person name="Nunn A."/>
            <person name="Contreras Garrido A."/>
        </authorList>
    </citation>
    <scope>NUCLEOTIDE SEQUENCE [LARGE SCALE GENOMIC DNA]</scope>
</reference>
<keyword evidence="3" id="KW-1185">Reference proteome</keyword>
<accession>A0AAU9SEL2</accession>
<evidence type="ECO:0000313" key="3">
    <source>
        <dbReference type="Proteomes" id="UP000836841"/>
    </source>
</evidence>
<organism evidence="2 3">
    <name type="scientific">Thlaspi arvense</name>
    <name type="common">Field penny-cress</name>
    <dbReference type="NCBI Taxonomy" id="13288"/>
    <lineage>
        <taxon>Eukaryota</taxon>
        <taxon>Viridiplantae</taxon>
        <taxon>Streptophyta</taxon>
        <taxon>Embryophyta</taxon>
        <taxon>Tracheophyta</taxon>
        <taxon>Spermatophyta</taxon>
        <taxon>Magnoliopsida</taxon>
        <taxon>eudicotyledons</taxon>
        <taxon>Gunneridae</taxon>
        <taxon>Pentapetalae</taxon>
        <taxon>rosids</taxon>
        <taxon>malvids</taxon>
        <taxon>Brassicales</taxon>
        <taxon>Brassicaceae</taxon>
        <taxon>Thlaspideae</taxon>
        <taxon>Thlaspi</taxon>
    </lineage>
</organism>
<evidence type="ECO:0000256" key="1">
    <source>
        <dbReference type="SAM" id="MobiDB-lite"/>
    </source>
</evidence>
<dbReference type="AlphaFoldDB" id="A0AAU9SEL2"/>